<accession>A0ABS4KAT0</accession>
<keyword evidence="3" id="KW-1185">Reference proteome</keyword>
<dbReference type="Proteomes" id="UP001519306">
    <property type="component" value="Unassembled WGS sequence"/>
</dbReference>
<keyword evidence="1" id="KW-0175">Coiled coil</keyword>
<comment type="caution">
    <text evidence="2">The sequence shown here is derived from an EMBL/GenBank/DDBJ whole genome shotgun (WGS) entry which is preliminary data.</text>
</comment>
<sequence length="193" mass="23119">MRKWSKINKEFKNLRAKSMEKTIDIGITSYRKAHENAGRGYIRINGIEILNACTLSKNIEMNKREKENKNIEIDKNLLEKEKLNLKNNLLYEDYNKEELENIAKNRLIYEISEKELLKENIYDELDLVYSIEEFLNMNIQEAIKSKNNLINIFYLIDRRVGKRTLKTIEKEIEEKDELVKNIYKLRCIKENIV</sequence>
<reference evidence="2 3" key="1">
    <citation type="submission" date="2021-03" db="EMBL/GenBank/DDBJ databases">
        <title>Genomic Encyclopedia of Type Strains, Phase IV (KMG-IV): sequencing the most valuable type-strain genomes for metagenomic binning, comparative biology and taxonomic classification.</title>
        <authorList>
            <person name="Goeker M."/>
        </authorList>
    </citation>
    <scope>NUCLEOTIDE SEQUENCE [LARGE SCALE GENOMIC DNA]</scope>
    <source>
        <strain evidence="2 3">DSM 27563</strain>
    </source>
</reference>
<evidence type="ECO:0000256" key="1">
    <source>
        <dbReference type="SAM" id="Coils"/>
    </source>
</evidence>
<evidence type="ECO:0000313" key="2">
    <source>
        <dbReference type="EMBL" id="MBP2024863.1"/>
    </source>
</evidence>
<protein>
    <submittedName>
        <fullName evidence="2">Uncharacterized protein</fullName>
    </submittedName>
</protein>
<organism evidence="2 3">
    <name type="scientific">Peptoniphilus stercorisuis</name>
    <dbReference type="NCBI Taxonomy" id="1436965"/>
    <lineage>
        <taxon>Bacteria</taxon>
        <taxon>Bacillati</taxon>
        <taxon>Bacillota</taxon>
        <taxon>Tissierellia</taxon>
        <taxon>Tissierellales</taxon>
        <taxon>Peptoniphilaceae</taxon>
        <taxon>Peptoniphilus</taxon>
    </lineage>
</organism>
<evidence type="ECO:0000313" key="3">
    <source>
        <dbReference type="Proteomes" id="UP001519306"/>
    </source>
</evidence>
<gene>
    <name evidence="2" type="ORF">J2Z71_000386</name>
</gene>
<dbReference type="EMBL" id="JAGGLJ010000003">
    <property type="protein sequence ID" value="MBP2024863.1"/>
    <property type="molecule type" value="Genomic_DNA"/>
</dbReference>
<proteinExistence type="predicted"/>
<dbReference type="InterPro" id="IPR057955">
    <property type="entry name" value="SF0329-like"/>
</dbReference>
<dbReference type="Pfam" id="PF25753">
    <property type="entry name" value="SF0329"/>
    <property type="match status" value="1"/>
</dbReference>
<dbReference type="RefSeq" id="WP_210060170.1">
    <property type="nucleotide sequence ID" value="NZ_JAGGLJ010000003.1"/>
</dbReference>
<feature type="coiled-coil region" evidence="1">
    <location>
        <begin position="61"/>
        <end position="100"/>
    </location>
</feature>
<name>A0ABS4KAT0_9FIRM</name>